<feature type="region of interest" description="Disordered" evidence="1">
    <location>
        <begin position="137"/>
        <end position="159"/>
    </location>
</feature>
<sequence length="1022" mass="111701">MVGAHWRGAIGSWMQVSVERHVSPPRHVQARAALEHRRSGRRATDPPSTNKGLASAPMALGERRTHRTLSSPRHRQQRRRAGQHHCLMPPLLLVFCESYFCESYFCESYFCESYFCESYFCESYFCARLTLDRRRDASNDAPDGTGQAMRDPSTTNGRVLKRADPVKGTTHWPSLHALGHQRTVKGAARVDPDETRLFLRSTRRLELNEAATRPPYGVTRVGIGQQPSRSGTLSSRTPFVDVNSNLGRNGADTRADMSDRLFDAVSAQEEKVGEGPTARSSVRATVQPRVPLAVLRETDGGAKAASRAAWGPNAYPPFRPHIGDSSIPHHVASTGRTALPAQIPQQSSTSQLAAVVFVESVARLSCIESDWLPRFLVARHSCPSDPMSVFPTVVHRHLQTGIDTSSRESADLAQPSICWAIRQAPTAVGRLSDPLSDTATFRRRWVRVPRAKKRPVLPRRGREPADCALVLRVRAPRQDLEMPASSAPRVAWPPAARCPASALQSVSIPSRRPGAPSLAPRATRCSVFAGLGHLRVVPDAENGAIICMVRARLIGLGHRPQGPPSKCHGRIYLVGPSGRAFRDDVGIVIPTLRAATAICLRAEQPTMRVIHQRRSSRTPRRRAAVAEHHGAQVSRKSMRAREVEPGAPGMRRLPATAQLFSPSGSRSTGPGCRLDPAMPDLRPLLCCDFVACGQRAGTCRRRILSDGTRPSHDHRKPPLGAGFPPGSDWDWAGWPFRLKTPDGASHSLVEVTRGALGRADAPWPARAEKPGTPPWETVTAPASFGSSARARGEKLLVIPVSLGEADGLQRRVPGISVPLERSHAPLWLVGRFVEHVSPADLRDLRPQADTTPRVLLGRLRAFSSPPEYASACPEGILPAVRVPSEDLCAISLTPLHGTGAESIITQTISKRNKRTELPLATSSPSNCCLPSAAKSRAAAQKRGIFRPASSGLANVFGIDHLAAHEERTAHNPPSDGYNGPDRWRLDCRVLVPAPPWPTAERILFRRSKRRAARRWECRLAFK</sequence>
<feature type="compositionally biased region" description="Polar residues" evidence="1">
    <location>
        <begin position="225"/>
        <end position="247"/>
    </location>
</feature>
<feature type="region of interest" description="Disordered" evidence="1">
    <location>
        <begin position="611"/>
        <end position="650"/>
    </location>
</feature>
<feature type="region of interest" description="Disordered" evidence="1">
    <location>
        <begin position="217"/>
        <end position="252"/>
    </location>
</feature>
<dbReference type="Proteomes" id="UP001287286">
    <property type="component" value="Unassembled WGS sequence"/>
</dbReference>
<comment type="caution">
    <text evidence="2">The sequence shown here is derived from an EMBL/GenBank/DDBJ whole genome shotgun (WGS) entry which is preliminary data.</text>
</comment>
<proteinExistence type="predicted"/>
<evidence type="ECO:0000256" key="1">
    <source>
        <dbReference type="SAM" id="MobiDB-lite"/>
    </source>
</evidence>
<keyword evidence="3" id="KW-1185">Reference proteome</keyword>
<feature type="compositionally biased region" description="Basic residues" evidence="1">
    <location>
        <begin position="611"/>
        <end position="623"/>
    </location>
</feature>
<evidence type="ECO:0000313" key="2">
    <source>
        <dbReference type="EMBL" id="KAK4073290.1"/>
    </source>
</evidence>
<protein>
    <submittedName>
        <fullName evidence="2">Uncharacterized protein</fullName>
    </submittedName>
</protein>
<feature type="region of interest" description="Disordered" evidence="1">
    <location>
        <begin position="31"/>
        <end position="82"/>
    </location>
</feature>
<evidence type="ECO:0000313" key="3">
    <source>
        <dbReference type="Proteomes" id="UP001287286"/>
    </source>
</evidence>
<dbReference type="EMBL" id="JAWRVI010000166">
    <property type="protein sequence ID" value="KAK4073290.1"/>
    <property type="molecule type" value="Genomic_DNA"/>
</dbReference>
<feature type="region of interest" description="Disordered" evidence="1">
    <location>
        <begin position="760"/>
        <end position="779"/>
    </location>
</feature>
<name>A0ABR0BF05_PURLI</name>
<accession>A0ABR0BF05</accession>
<gene>
    <name evidence="2" type="ORF">Purlil1_13110</name>
</gene>
<feature type="compositionally biased region" description="Basic residues" evidence="1">
    <location>
        <begin position="64"/>
        <end position="82"/>
    </location>
</feature>
<reference evidence="2 3" key="1">
    <citation type="journal article" date="2024" name="Microbiol. Resour. Announc.">
        <title>Genome annotations for the ascomycete fungi Trichoderma harzianum, Trichoderma aggressivum, and Purpureocillium lilacinum.</title>
        <authorList>
            <person name="Beijen E.P.W."/>
            <person name="Ohm R.A."/>
        </authorList>
    </citation>
    <scope>NUCLEOTIDE SEQUENCE [LARGE SCALE GENOMIC DNA]</scope>
    <source>
        <strain evidence="2 3">CBS 150709</strain>
    </source>
</reference>
<organism evidence="2 3">
    <name type="scientific">Purpureocillium lilacinum</name>
    <name type="common">Paecilomyces lilacinus</name>
    <dbReference type="NCBI Taxonomy" id="33203"/>
    <lineage>
        <taxon>Eukaryota</taxon>
        <taxon>Fungi</taxon>
        <taxon>Dikarya</taxon>
        <taxon>Ascomycota</taxon>
        <taxon>Pezizomycotina</taxon>
        <taxon>Sordariomycetes</taxon>
        <taxon>Hypocreomycetidae</taxon>
        <taxon>Hypocreales</taxon>
        <taxon>Ophiocordycipitaceae</taxon>
        <taxon>Purpureocillium</taxon>
    </lineage>
</organism>